<comment type="caution">
    <text evidence="1">The sequence shown here is derived from an EMBL/GenBank/DDBJ whole genome shotgun (WGS) entry which is preliminary data.</text>
</comment>
<proteinExistence type="predicted"/>
<organism evidence="1 2">
    <name type="scientific">Candidatus Muproteobacteria bacterium RIFCSPLOWO2_01_FULL_60_18</name>
    <dbReference type="NCBI Taxonomy" id="1817768"/>
    <lineage>
        <taxon>Bacteria</taxon>
        <taxon>Pseudomonadati</taxon>
        <taxon>Pseudomonadota</taxon>
        <taxon>Candidatus Muproteobacteria</taxon>
    </lineage>
</organism>
<name>A0A1F6U0P2_9PROT</name>
<protein>
    <submittedName>
        <fullName evidence="1">Uncharacterized protein</fullName>
    </submittedName>
</protein>
<sequence length="79" mass="8855">MRPGKAAFRQQCEIKGSVPFIVPFIRLYSRDGPTDHLRLSAFAMICWSSVAAESGVKLTNRFALGDIRFMTLLLFSFLG</sequence>
<gene>
    <name evidence="1" type="ORF">A3A87_05715</name>
</gene>
<dbReference type="Proteomes" id="UP000179037">
    <property type="component" value="Unassembled WGS sequence"/>
</dbReference>
<evidence type="ECO:0000313" key="1">
    <source>
        <dbReference type="EMBL" id="OGI50936.1"/>
    </source>
</evidence>
<dbReference type="EMBL" id="MFTC01000056">
    <property type="protein sequence ID" value="OGI50936.1"/>
    <property type="molecule type" value="Genomic_DNA"/>
</dbReference>
<reference evidence="1 2" key="1">
    <citation type="journal article" date="2016" name="Nat. Commun.">
        <title>Thousands of microbial genomes shed light on interconnected biogeochemical processes in an aquifer system.</title>
        <authorList>
            <person name="Anantharaman K."/>
            <person name="Brown C.T."/>
            <person name="Hug L.A."/>
            <person name="Sharon I."/>
            <person name="Castelle C.J."/>
            <person name="Probst A.J."/>
            <person name="Thomas B.C."/>
            <person name="Singh A."/>
            <person name="Wilkins M.J."/>
            <person name="Karaoz U."/>
            <person name="Brodie E.L."/>
            <person name="Williams K.H."/>
            <person name="Hubbard S.S."/>
            <person name="Banfield J.F."/>
        </authorList>
    </citation>
    <scope>NUCLEOTIDE SEQUENCE [LARGE SCALE GENOMIC DNA]</scope>
</reference>
<evidence type="ECO:0000313" key="2">
    <source>
        <dbReference type="Proteomes" id="UP000179037"/>
    </source>
</evidence>
<dbReference type="AlphaFoldDB" id="A0A1F6U0P2"/>
<accession>A0A1F6U0P2</accession>
<dbReference type="STRING" id="1817768.A3A87_05715"/>